<dbReference type="EMBL" id="CP042345">
    <property type="protein sequence ID" value="QEA16484.1"/>
    <property type="molecule type" value="Genomic_DNA"/>
</dbReference>
<protein>
    <submittedName>
        <fullName evidence="3">CoA transferase</fullName>
    </submittedName>
</protein>
<dbReference type="Gene3D" id="3.40.50.10540">
    <property type="entry name" value="Crotonobetainyl-coa:carnitine coa-transferase, domain 1"/>
    <property type="match status" value="1"/>
</dbReference>
<dbReference type="InterPro" id="IPR023606">
    <property type="entry name" value="CoA-Trfase_III_dom_1_sf"/>
</dbReference>
<evidence type="ECO:0000256" key="2">
    <source>
        <dbReference type="SAM" id="MobiDB-lite"/>
    </source>
</evidence>
<keyword evidence="1 3" id="KW-0808">Transferase</keyword>
<reference evidence="3 4" key="1">
    <citation type="journal article" date="2013" name="J. Microbiol. Biotechnol.">
        <title>Novosphingobium ginsenosidimutans sp. nov., with the ability to convert ginsenoside.</title>
        <authorList>
            <person name="Kim J.K."/>
            <person name="He D."/>
            <person name="Liu Q.M."/>
            <person name="Park H.Y."/>
            <person name="Jung M.S."/>
            <person name="Yoon M.H."/>
            <person name="Kim S.C."/>
            <person name="Im W.T."/>
        </authorList>
    </citation>
    <scope>NUCLEOTIDE SEQUENCE [LARGE SCALE GENOMIC DNA]</scope>
    <source>
        <strain evidence="3 4">FW-6</strain>
    </source>
</reference>
<evidence type="ECO:0000313" key="4">
    <source>
        <dbReference type="Proteomes" id="UP000321172"/>
    </source>
</evidence>
<dbReference type="PANTHER" id="PTHR48207:SF4">
    <property type="entry name" value="BLL6097 PROTEIN"/>
    <property type="match status" value="1"/>
</dbReference>
<dbReference type="RefSeq" id="WP_147090564.1">
    <property type="nucleotide sequence ID" value="NZ_BAABJD010000005.1"/>
</dbReference>
<gene>
    <name evidence="3" type="ORF">FRF71_10260</name>
</gene>
<dbReference type="GO" id="GO:0008410">
    <property type="term" value="F:CoA-transferase activity"/>
    <property type="evidence" value="ECO:0007669"/>
    <property type="project" value="TreeGrafter"/>
</dbReference>
<name>A0A5B8S5P3_9SPHN</name>
<dbReference type="InterPro" id="IPR044855">
    <property type="entry name" value="CoA-Trfase_III_dom3_sf"/>
</dbReference>
<dbReference type="Pfam" id="PF02515">
    <property type="entry name" value="CoA_transf_3"/>
    <property type="match status" value="1"/>
</dbReference>
<sequence>MPENAALPMLTGVKVVDLTTVVFGPYCTQILADLGAEVIKVETPSGDVLRWAAKSAKTKGMAPIFFGFNHGKQSITLDLKQPEDNAVIKALLADADVFVANVRGKALERLGLDYEAVKAIRPDIVYVHCVGFGQDGPYADLQAYDDVIQAAGGVTSLLPLVDGNPQPRFMPSLIADKVSGLHAAYATMAALFHRERTGEGQKVEVPMLESFASFMMNEHLGGLTFDPPVGPPGYARQLDPERQPFRTADGYIVIVAYTYESWDVIFAILGEPDYIMDPRFEGPANRAAAMPELYRHMAELTPNFTTAHLLKACHAAQIPAQPVNDIAGVLADEHLNAVGLFRQREHPTEGTYHEIGQPVRFGAMPKTKRRAPPRLDQDGQAIRRKLDGKAD</sequence>
<proteinExistence type="predicted"/>
<evidence type="ECO:0000313" key="3">
    <source>
        <dbReference type="EMBL" id="QEA16484.1"/>
    </source>
</evidence>
<dbReference type="InterPro" id="IPR003673">
    <property type="entry name" value="CoA-Trfase_fam_III"/>
</dbReference>
<dbReference type="InterPro" id="IPR050483">
    <property type="entry name" value="CoA-transferase_III_domain"/>
</dbReference>
<dbReference type="Proteomes" id="UP000321172">
    <property type="component" value="Chromosome"/>
</dbReference>
<dbReference type="OrthoDB" id="5720311at2"/>
<evidence type="ECO:0000256" key="1">
    <source>
        <dbReference type="ARBA" id="ARBA00022679"/>
    </source>
</evidence>
<accession>A0A5B8S5P3</accession>
<dbReference type="AlphaFoldDB" id="A0A5B8S5P3"/>
<dbReference type="KEGG" id="ngf:FRF71_10260"/>
<keyword evidence="4" id="KW-1185">Reference proteome</keyword>
<dbReference type="Gene3D" id="3.30.1540.10">
    <property type="entry name" value="formyl-coa transferase, domain 3"/>
    <property type="match status" value="1"/>
</dbReference>
<dbReference type="PANTHER" id="PTHR48207">
    <property type="entry name" value="SUCCINATE--HYDROXYMETHYLGLUTARATE COA-TRANSFERASE"/>
    <property type="match status" value="1"/>
</dbReference>
<dbReference type="SUPFAM" id="SSF89796">
    <property type="entry name" value="CoA-transferase family III (CaiB/BaiF)"/>
    <property type="match status" value="1"/>
</dbReference>
<organism evidence="3 4">
    <name type="scientific">Novosphingobium ginsenosidimutans</name>
    <dbReference type="NCBI Taxonomy" id="1176536"/>
    <lineage>
        <taxon>Bacteria</taxon>
        <taxon>Pseudomonadati</taxon>
        <taxon>Pseudomonadota</taxon>
        <taxon>Alphaproteobacteria</taxon>
        <taxon>Sphingomonadales</taxon>
        <taxon>Sphingomonadaceae</taxon>
        <taxon>Novosphingobium</taxon>
    </lineage>
</organism>
<feature type="region of interest" description="Disordered" evidence="2">
    <location>
        <begin position="364"/>
        <end position="391"/>
    </location>
</feature>